<evidence type="ECO:0000256" key="1">
    <source>
        <dbReference type="ARBA" id="ARBA00007637"/>
    </source>
</evidence>
<dbReference type="RefSeq" id="WP_081169893.1">
    <property type="nucleotide sequence ID" value="NZ_LWBP01000217.1"/>
</dbReference>
<organism evidence="3 4">
    <name type="scientific">Niastella populi</name>
    <dbReference type="NCBI Taxonomy" id="550983"/>
    <lineage>
        <taxon>Bacteria</taxon>
        <taxon>Pseudomonadati</taxon>
        <taxon>Bacteroidota</taxon>
        <taxon>Chitinophagia</taxon>
        <taxon>Chitinophagales</taxon>
        <taxon>Chitinophagaceae</taxon>
        <taxon>Niastella</taxon>
    </lineage>
</organism>
<dbReference type="OrthoDB" id="9811743at2"/>
<comment type="similarity">
    <text evidence="1">Belongs to the NAD(P)-dependent epimerase/dehydratase family.</text>
</comment>
<evidence type="ECO:0000313" key="3">
    <source>
        <dbReference type="EMBL" id="OQP51690.1"/>
    </source>
</evidence>
<dbReference type="InterPro" id="IPR036291">
    <property type="entry name" value="NAD(P)-bd_dom_sf"/>
</dbReference>
<dbReference type="Gene3D" id="3.40.50.720">
    <property type="entry name" value="NAD(P)-binding Rossmann-like Domain"/>
    <property type="match status" value="1"/>
</dbReference>
<feature type="domain" description="NAD-dependent epimerase/dehydratase" evidence="2">
    <location>
        <begin position="17"/>
        <end position="255"/>
    </location>
</feature>
<dbReference type="Proteomes" id="UP000192276">
    <property type="component" value="Unassembled WGS sequence"/>
</dbReference>
<evidence type="ECO:0000259" key="2">
    <source>
        <dbReference type="Pfam" id="PF01370"/>
    </source>
</evidence>
<reference evidence="4" key="1">
    <citation type="submission" date="2016-04" db="EMBL/GenBank/DDBJ databases">
        <authorList>
            <person name="Chen L."/>
            <person name="Zhuang W."/>
            <person name="Wang G."/>
        </authorList>
    </citation>
    <scope>NUCLEOTIDE SEQUENCE [LARGE SCALE GENOMIC DNA]</scope>
    <source>
        <strain evidence="4">208</strain>
    </source>
</reference>
<dbReference type="PANTHER" id="PTHR43000">
    <property type="entry name" value="DTDP-D-GLUCOSE 4,6-DEHYDRATASE-RELATED"/>
    <property type="match status" value="1"/>
</dbReference>
<protein>
    <recommendedName>
        <fullName evidence="2">NAD-dependent epimerase/dehydratase domain-containing protein</fullName>
    </recommendedName>
</protein>
<dbReference type="STRING" id="550983.A4R26_29370"/>
<gene>
    <name evidence="3" type="ORF">A4R26_29370</name>
</gene>
<dbReference type="Pfam" id="PF01370">
    <property type="entry name" value="Epimerase"/>
    <property type="match status" value="1"/>
</dbReference>
<dbReference type="Gene3D" id="3.90.25.10">
    <property type="entry name" value="UDP-galactose 4-epimerase, domain 1"/>
    <property type="match status" value="1"/>
</dbReference>
<dbReference type="AlphaFoldDB" id="A0A1V9F009"/>
<proteinExistence type="inferred from homology"/>
<comment type="caution">
    <text evidence="3">The sequence shown here is derived from an EMBL/GenBank/DDBJ whole genome shotgun (WGS) entry which is preliminary data.</text>
</comment>
<dbReference type="EMBL" id="LWBP01000217">
    <property type="protein sequence ID" value="OQP51690.1"/>
    <property type="molecule type" value="Genomic_DNA"/>
</dbReference>
<accession>A0A1V9F009</accession>
<dbReference type="InterPro" id="IPR001509">
    <property type="entry name" value="Epimerase_deHydtase"/>
</dbReference>
<evidence type="ECO:0000313" key="4">
    <source>
        <dbReference type="Proteomes" id="UP000192276"/>
    </source>
</evidence>
<keyword evidence="4" id="KW-1185">Reference proteome</keyword>
<sequence>MQPTTDQTGRITAASFLVTGGAGFIGSHIAERLLAAGARKVRVLDNMTTGHFRNIAPFVNHPRFEYVQGDIRDITACNTACKGIDFVLHHAASGSVPDSINDPITTNNINATGFLNMLVAAHAAQVKRFIYASSASIFTDNQTTPLAGLPGNPESPYAVSKYVNELYADVFSRLHGMETIGLRYSNVFGQRHNPLSEYAAVIPKFVMQLIKHESPVIDVDDEYSHDFIYIDNVVQANMLAVLTTNAKAVNQVYNITFEERTSLNQLAKYLREFLSSFDQSIAGVKIMNAFTQKHNVHPYAYIQKSKKLLGYNPSYSLRDGLLKSAGWYWAYLPRFVEEAVTKKQQRQQVAAVSA</sequence>
<name>A0A1V9F009_9BACT</name>
<dbReference type="SUPFAM" id="SSF51735">
    <property type="entry name" value="NAD(P)-binding Rossmann-fold domains"/>
    <property type="match status" value="1"/>
</dbReference>